<dbReference type="PANTHER" id="PTHR19376">
    <property type="entry name" value="DNA-DIRECTED RNA POLYMERASE"/>
    <property type="match status" value="1"/>
</dbReference>
<evidence type="ECO:0000256" key="8">
    <source>
        <dbReference type="ARBA" id="ARBA00022737"/>
    </source>
</evidence>
<keyword evidence="20" id="KW-1185">Reference proteome</keyword>
<dbReference type="InterPro" id="IPR007083">
    <property type="entry name" value="RNA_pol_Rpb1_4"/>
</dbReference>
<dbReference type="Pfam" id="PF04992">
    <property type="entry name" value="RNA_pol_Rpb1_6"/>
    <property type="match status" value="1"/>
</dbReference>
<feature type="region of interest" description="Disordered" evidence="16">
    <location>
        <begin position="152"/>
        <end position="173"/>
    </location>
</feature>
<dbReference type="FunFam" id="1.10.274.100:FF:000001">
    <property type="entry name" value="DNA-directed RNA polymerase subunit"/>
    <property type="match status" value="1"/>
</dbReference>
<comment type="function">
    <text evidence="15">DNA-dependent RNA polymerase catalyzes the transcription of DNA into RNA using the four ribonucleoside triphosphates as substrates.</text>
</comment>
<evidence type="ECO:0000256" key="5">
    <source>
        <dbReference type="ARBA" id="ARBA00022679"/>
    </source>
</evidence>
<feature type="compositionally biased region" description="Low complexity" evidence="16">
    <location>
        <begin position="1556"/>
        <end position="1665"/>
    </location>
</feature>
<dbReference type="Pfam" id="PF05001">
    <property type="entry name" value="RNA_pol_Rpb1_R"/>
    <property type="match status" value="7"/>
</dbReference>
<dbReference type="OrthoDB" id="270392at2759"/>
<feature type="region of interest" description="Disordered" evidence="16">
    <location>
        <begin position="1488"/>
        <end position="1723"/>
    </location>
</feature>
<dbReference type="Pfam" id="PF04983">
    <property type="entry name" value="RNA_pol_Rpb1_3"/>
    <property type="match status" value="1"/>
</dbReference>
<dbReference type="SUPFAM" id="SSF64484">
    <property type="entry name" value="beta and beta-prime subunits of DNA dependent RNA-polymerase"/>
    <property type="match status" value="1"/>
</dbReference>
<reference evidence="19" key="2">
    <citation type="submission" date="2021-11" db="EMBL/GenBank/DDBJ databases">
        <authorList>
            <person name="Hagestad O.C."/>
            <person name="Rama T."/>
        </authorList>
    </citation>
    <scope>NUCLEOTIDE SEQUENCE</scope>
    <source>
        <strain evidence="19">TRa018bII</strain>
    </source>
</reference>
<dbReference type="FunFam" id="2.40.40.20:FF:000019">
    <property type="entry name" value="DNA-directed RNA polymerase II subunit RPB1"/>
    <property type="match status" value="1"/>
</dbReference>
<dbReference type="Gene3D" id="3.30.1490.180">
    <property type="entry name" value="RNA polymerase ii"/>
    <property type="match status" value="1"/>
</dbReference>
<dbReference type="InterPro" id="IPR038120">
    <property type="entry name" value="Rpb1_funnel_sf"/>
</dbReference>
<keyword evidence="12 15" id="KW-0804">Transcription</keyword>
<dbReference type="InterPro" id="IPR000722">
    <property type="entry name" value="RNA_pol_asu"/>
</dbReference>
<keyword evidence="8" id="KW-0677">Repeat</keyword>
<evidence type="ECO:0000256" key="11">
    <source>
        <dbReference type="ARBA" id="ARBA00023125"/>
    </source>
</evidence>
<feature type="domain" description="RNA polymerase N-terminal" evidence="17">
    <location>
        <begin position="236"/>
        <end position="541"/>
    </location>
</feature>
<evidence type="ECO:0000256" key="3">
    <source>
        <dbReference type="ARBA" id="ARBA00022478"/>
    </source>
</evidence>
<dbReference type="Gene3D" id="1.10.274.100">
    <property type="entry name" value="RNA polymerase Rpb1, domain 3"/>
    <property type="match status" value="1"/>
</dbReference>
<dbReference type="FunFam" id="1.10.150.390:FF:000001">
    <property type="entry name" value="DNA-directed RNA polymerase subunit"/>
    <property type="match status" value="1"/>
</dbReference>
<dbReference type="InterPro" id="IPR044893">
    <property type="entry name" value="RNA_pol_Rpb1_clamp_domain"/>
</dbReference>
<dbReference type="Pfam" id="PF00623">
    <property type="entry name" value="RNA_pol_Rpb1_2"/>
    <property type="match status" value="1"/>
</dbReference>
<evidence type="ECO:0000256" key="10">
    <source>
        <dbReference type="ARBA" id="ARBA00022842"/>
    </source>
</evidence>
<dbReference type="InterPro" id="IPR006592">
    <property type="entry name" value="RNA_pol_N"/>
</dbReference>
<dbReference type="Pfam" id="PF04997">
    <property type="entry name" value="RNA_pol_Rpb1_1"/>
    <property type="match status" value="1"/>
</dbReference>
<dbReference type="NCBIfam" id="NF006336">
    <property type="entry name" value="PRK08566.1"/>
    <property type="match status" value="1"/>
</dbReference>
<dbReference type="Gene3D" id="6.20.50.80">
    <property type="match status" value="1"/>
</dbReference>
<dbReference type="GO" id="GO:0003899">
    <property type="term" value="F:DNA-directed RNA polymerase activity"/>
    <property type="evidence" value="ECO:0007669"/>
    <property type="project" value="UniProtKB-EC"/>
</dbReference>
<dbReference type="Gene3D" id="4.10.860.120">
    <property type="entry name" value="RNA polymerase II, clamp domain"/>
    <property type="match status" value="1"/>
</dbReference>
<dbReference type="FunFam" id="1.10.132.30:FF:000001">
    <property type="entry name" value="DNA-directed RNA polymerase subunit"/>
    <property type="match status" value="1"/>
</dbReference>
<dbReference type="EC" id="2.7.7.6" evidence="15"/>
<accession>A0A9E7V4E2</accession>
<dbReference type="CDD" id="cd02584">
    <property type="entry name" value="RNAP_II_Rpb1_C"/>
    <property type="match status" value="1"/>
</dbReference>
<keyword evidence="13" id="KW-0539">Nucleus</keyword>
<organism evidence="19">
    <name type="scientific">Amylocarpus encephaloides</name>
    <dbReference type="NCBI Taxonomy" id="45428"/>
    <lineage>
        <taxon>Eukaryota</taxon>
        <taxon>Fungi</taxon>
        <taxon>Dikarya</taxon>
        <taxon>Ascomycota</taxon>
        <taxon>Pezizomycotina</taxon>
        <taxon>Leotiomycetes</taxon>
        <taxon>Helotiales</taxon>
        <taxon>Helotiales incertae sedis</taxon>
        <taxon>Amylocarpus</taxon>
    </lineage>
</organism>
<name>A0A9E7V4E2_9HELO</name>
<dbReference type="Gene3D" id="3.30.1360.140">
    <property type="match status" value="1"/>
</dbReference>
<dbReference type="Pfam" id="PF05000">
    <property type="entry name" value="RNA_pol_Rpb1_4"/>
    <property type="match status" value="1"/>
</dbReference>
<dbReference type="InterPro" id="IPR007081">
    <property type="entry name" value="RNA_pol_Rpb1_5"/>
</dbReference>
<comment type="similarity">
    <text evidence="2 15">Belongs to the RNA polymerase beta' chain family.</text>
</comment>
<evidence type="ECO:0000256" key="12">
    <source>
        <dbReference type="ARBA" id="ARBA00023163"/>
    </source>
</evidence>
<keyword evidence="9" id="KW-0862">Zinc</keyword>
<dbReference type="SMART" id="SM00663">
    <property type="entry name" value="RPOLA_N"/>
    <property type="match status" value="1"/>
</dbReference>
<evidence type="ECO:0000256" key="13">
    <source>
        <dbReference type="ARBA" id="ARBA00023242"/>
    </source>
</evidence>
<reference evidence="19" key="1">
    <citation type="journal article" date="2021" name="IMA Fungus">
        <title>Genomic characterization of three marine fungi, including Emericellopsis atlantica sp. nov. with signatures of a generalist lifestyle and marine biomass degradation.</title>
        <authorList>
            <person name="Hagestad O.C."/>
            <person name="Hou L."/>
            <person name="Andersen J.H."/>
            <person name="Hansen E.H."/>
            <person name="Altermark B."/>
            <person name="Li C."/>
            <person name="Kuhnert E."/>
            <person name="Cox R.J."/>
            <person name="Crous P.W."/>
            <person name="Spatafora J.W."/>
            <person name="Lail K."/>
            <person name="Amirebrahimi M."/>
            <person name="Lipzen A."/>
            <person name="Pangilinan J."/>
            <person name="Andreopoulos W."/>
            <person name="Hayes R.D."/>
            <person name="Ng V."/>
            <person name="Grigoriev I.V."/>
            <person name="Jackson S.A."/>
            <person name="Sutton T.D.S."/>
            <person name="Dobson A.D.W."/>
            <person name="Rama T."/>
        </authorList>
    </citation>
    <scope>NUCLEOTIDE SEQUENCE</scope>
    <source>
        <strain evidence="19">TRa018bII</strain>
    </source>
</reference>
<dbReference type="InterPro" id="IPR045867">
    <property type="entry name" value="DNA-dir_RpoC_beta_prime"/>
</dbReference>
<keyword evidence="11" id="KW-0238">DNA-binding</keyword>
<dbReference type="GO" id="GO:0005665">
    <property type="term" value="C:RNA polymerase II, core complex"/>
    <property type="evidence" value="ECO:0007669"/>
    <property type="project" value="TreeGrafter"/>
</dbReference>
<dbReference type="InterPro" id="IPR007075">
    <property type="entry name" value="RNA_pol_Rpb1_6"/>
</dbReference>
<dbReference type="GO" id="GO:0046872">
    <property type="term" value="F:metal ion binding"/>
    <property type="evidence" value="ECO:0007669"/>
    <property type="project" value="UniProtKB-KW"/>
</dbReference>
<evidence type="ECO:0000256" key="14">
    <source>
        <dbReference type="ARBA" id="ARBA00048552"/>
    </source>
</evidence>
<evidence type="ECO:0000256" key="15">
    <source>
        <dbReference type="RuleBase" id="RU004279"/>
    </source>
</evidence>
<dbReference type="Proteomes" id="UP000824998">
    <property type="component" value="Unassembled WGS sequence"/>
</dbReference>
<dbReference type="PROSITE" id="PS00115">
    <property type="entry name" value="RNA_POL_II_REPEAT"/>
    <property type="match status" value="6"/>
</dbReference>
<dbReference type="Pfam" id="PF04990">
    <property type="entry name" value="RNA_pol_Rpb1_7"/>
    <property type="match status" value="1"/>
</dbReference>
<dbReference type="EMBL" id="MU251419">
    <property type="protein sequence ID" value="KAG9235907.1"/>
    <property type="molecule type" value="Genomic_DNA"/>
</dbReference>
<keyword evidence="5 15" id="KW-0808">Transferase</keyword>
<dbReference type="Gene3D" id="6.10.250.2940">
    <property type="match status" value="1"/>
</dbReference>
<evidence type="ECO:0000313" key="20">
    <source>
        <dbReference type="Proteomes" id="UP000824998"/>
    </source>
</evidence>
<dbReference type="InterPro" id="IPR042102">
    <property type="entry name" value="RNA_pol_Rpb1_3_sf"/>
</dbReference>
<comment type="subcellular location">
    <subcellularLocation>
        <location evidence="1">Nucleus</location>
    </subcellularLocation>
</comment>
<dbReference type="Pfam" id="PF04998">
    <property type="entry name" value="RNA_pol_Rpb1_5"/>
    <property type="match status" value="1"/>
</dbReference>
<dbReference type="FunFam" id="3.30.1490.180:FF:000001">
    <property type="entry name" value="DNA-directed RNA polymerase subunit"/>
    <property type="match status" value="1"/>
</dbReference>
<dbReference type="InterPro" id="IPR007080">
    <property type="entry name" value="RNA_pol_Rpb1_1"/>
</dbReference>
<dbReference type="GO" id="GO:0003677">
    <property type="term" value="F:DNA binding"/>
    <property type="evidence" value="ECO:0007669"/>
    <property type="project" value="UniProtKB-KW"/>
</dbReference>
<evidence type="ECO:0000256" key="7">
    <source>
        <dbReference type="ARBA" id="ARBA00022723"/>
    </source>
</evidence>
<evidence type="ECO:0000313" key="19">
    <source>
        <dbReference type="EMBL" id="UYX56410.1"/>
    </source>
</evidence>
<feature type="compositionally biased region" description="Low complexity" evidence="16">
    <location>
        <begin position="1702"/>
        <end position="1723"/>
    </location>
</feature>
<feature type="compositionally biased region" description="Polar residues" evidence="16">
    <location>
        <begin position="1509"/>
        <end position="1519"/>
    </location>
</feature>
<keyword evidence="10" id="KW-0460">Magnesium</keyword>
<evidence type="ECO:0000256" key="2">
    <source>
        <dbReference type="ARBA" id="ARBA00006460"/>
    </source>
</evidence>
<dbReference type="InterPro" id="IPR007066">
    <property type="entry name" value="RNA_pol_Rpb1_3"/>
</dbReference>
<keyword evidence="3 15" id="KW-0240">DNA-directed RNA polymerase</keyword>
<dbReference type="InterPro" id="IPR007073">
    <property type="entry name" value="RNA_pol_Rpb1_7"/>
</dbReference>
<dbReference type="InterPro" id="IPR000684">
    <property type="entry name" value="RNA_pol_II_repeat_euk"/>
</dbReference>
<evidence type="ECO:0000256" key="9">
    <source>
        <dbReference type="ARBA" id="ARBA00022833"/>
    </source>
</evidence>
<proteinExistence type="inferred from homology"/>
<dbReference type="InterPro" id="IPR038593">
    <property type="entry name" value="RNA_pol_Rpb1_7_sf"/>
</dbReference>
<evidence type="ECO:0000256" key="16">
    <source>
        <dbReference type="SAM" id="MobiDB-lite"/>
    </source>
</evidence>
<evidence type="ECO:0000256" key="1">
    <source>
        <dbReference type="ARBA" id="ARBA00004123"/>
    </source>
</evidence>
<evidence type="ECO:0000256" key="4">
    <source>
        <dbReference type="ARBA" id="ARBA00022553"/>
    </source>
</evidence>
<keyword evidence="7" id="KW-0479">Metal-binding</keyword>
<dbReference type="FunFam" id="3.30.1360.140:FF:000001">
    <property type="entry name" value="DNA-directed RNA polymerase subunit"/>
    <property type="match status" value="1"/>
</dbReference>
<gene>
    <name evidence="19" type="primary">RPB1</name>
    <name evidence="18" type="ORF">BJ875DRAFT_527681</name>
</gene>
<comment type="catalytic activity">
    <reaction evidence="14 15">
        <text>RNA(n) + a ribonucleoside 5'-triphosphate = RNA(n+1) + diphosphate</text>
        <dbReference type="Rhea" id="RHEA:21248"/>
        <dbReference type="Rhea" id="RHEA-COMP:14527"/>
        <dbReference type="Rhea" id="RHEA-COMP:17342"/>
        <dbReference type="ChEBI" id="CHEBI:33019"/>
        <dbReference type="ChEBI" id="CHEBI:61557"/>
        <dbReference type="ChEBI" id="CHEBI:140395"/>
        <dbReference type="EC" id="2.7.7.6"/>
    </reaction>
</comment>
<dbReference type="FunFam" id="4.10.860.120:FF:000003">
    <property type="entry name" value="DNA-directed RNA polymerase subunit"/>
    <property type="match status" value="1"/>
</dbReference>
<dbReference type="Gene3D" id="1.10.132.30">
    <property type="match status" value="1"/>
</dbReference>
<keyword evidence="6 15" id="KW-0548">Nucleotidyltransferase</keyword>
<protein>
    <recommendedName>
        <fullName evidence="15">DNA-directed RNA polymerase subunit</fullName>
        <ecNumber evidence="15">2.7.7.6</ecNumber>
    </recommendedName>
</protein>
<dbReference type="EMBL" id="OL634968">
    <property type="protein sequence ID" value="UYX56410.1"/>
    <property type="molecule type" value="Genomic_DNA"/>
</dbReference>
<sequence length="1723" mass="189769">MANLNFVRSDAPLRTIQEIQFGLLSPEEIKNMSVAHIEFPETMDETRLKPRDGGLNDPRLGSIDRQFKCATCEQQMSECPGHFGHIELAKPVFHPGFIKKVKKILEMVCHTCGMILLDRDNAAFKAAVSIRDPKRRFDTIWRLCKTKRQCETNKAPDESKGDPGSNHGGCGNDVPEVRQQLLQLWGTVKAKKDENGDTIPAKKEMIDPESILSVFKKIEPKAVRDLGLSNDYARPEWLIITVLPVPPPPVRPSVSMDGTAGMRGEDDLTFKLGDIIRANANLRLANDGGSPAHILQDFEQLLQYHVATYMDNDIAGQPQALQKSGRPLKSIRARLKGKEGRLRGNLMGKRVDFSARTVITGDPNLSLDEVGVPRSIARTLTYPETVTPYNIGKLSQLVKNGPNDHPGAKYVLRSDGTRIDLRHNKNASGVNLEYGWKVERHIVDGDFIIFNRQPSLHKESMMGHRVKVMPYSTFRLNLSVTSPYNADFDGDEMNLHVPQTEETRAEVMNLCMVPLNIVSPQRNGPLMGIVQDTLAGAYKMCRRDVFISKEHLMNILLWVPEWDGVIPQPAILKPRPRWTGKQIISMVIPKIVNLHNKADSSPTDAPLVDDGILIHEGELMYGLMVKKIVGAASGGIIHIIFNEQGPDAAMAFFNGCQRVVNYWLLHNGFSIGIGDTIPDKGTISKIEDAIQTQKDEVTELTRQATANELESLPGMNVRETFESLVSKALNTARDKAGTRTQKSLKDLNNAVQMALSGSKGSTINISQMTALVGQQSVEGKRIPFGFKYRTLPHFTKDDYSPESRGFVENSYLRGLTPTEFFFHAMAGREGLIDTAVKTAETGYIQRRLVKALEDVMAKYDGTVRNSLGDVVQFVYGEDGLDGTIIEKQKVDHINMSDKDFEKRYRLDVMDDRNPVSSEILEHANNIAGDVETQKLLDEEWEQLLADREMLRDVNAKRKDDESMQLPLNIQRIIESARRLFKVDPAGRSDLDPKVVIPAVRVLLDTLVIVRGTDPLSQEADRNATLLIKAQLRSKLAFKRITHMDKLTKIALDHIIGEFEFRFTRALVNPGEMVGVLAAQSIGEPATQMTLNTFHFAGVSSKNVTLGVPRLKEILNLAANIKTPSMVVYQEGDDASQESAKFLRSAVEHTNLRSVTAVTEIYHDPEIQSTNIAEDLDMVESFFIIPEEAQDSDNQSRWLLRLVLDRKKMLDKGLKVEDVALKIRESYPKDLAVIFSDNNAEEQVIRIRMMKADKSDDDDVEEDIMLKRLEAHILDTLTLRGVPGVERAFLNKETKMITEKTGANKGKLVASKSEERCNEWYLDTSGTSLAQVLTVPGVDTTRTYTNHFIQILEVFGIEAARSALMRELTQVLAFDGSYVNHRHLALLVDVMTSRGLLMAITRHGINRADTGALMRCSFEETVEILLEAAAIGELDDCRGISENVMLGQLAPMGTGEHEVLLDPVMLDTVISDNGRMGLMPGLPVKGADGAATPYDNGSPLQETGYMGSPDYQTSGFSPVQSAGPDEPSGFATEYGGYGGNARSPSGGWSPVSPNVFGSGTPTSPGYSPTSPGYSPTSPGMTSPGYSSSSPRFSPSSPAFTPTSPAYSPTSPSFASPTSPSYSPTSPNYSPTSPNFHASPTSPNYSPTSPSFSPTSPNYSPTSPNFSANKTSQSGLSPTSPVYSPSSPTFSPTSPAYQANQNVTSPKYSPTSPSYSPTSPQFSPT</sequence>
<evidence type="ECO:0000313" key="18">
    <source>
        <dbReference type="EMBL" id="KAG9235907.1"/>
    </source>
</evidence>
<dbReference type="Gene3D" id="2.40.40.20">
    <property type="match status" value="1"/>
</dbReference>
<keyword evidence="4" id="KW-0597">Phosphoprotein</keyword>
<dbReference type="Gene3D" id="1.10.150.390">
    <property type="match status" value="1"/>
</dbReference>
<dbReference type="CDD" id="cd02733">
    <property type="entry name" value="RNAP_II_RPB1_N"/>
    <property type="match status" value="1"/>
</dbReference>
<feature type="compositionally biased region" description="Basic and acidic residues" evidence="16">
    <location>
        <begin position="152"/>
        <end position="161"/>
    </location>
</feature>
<feature type="compositionally biased region" description="Low complexity" evidence="16">
    <location>
        <begin position="1675"/>
        <end position="1693"/>
    </location>
</feature>
<evidence type="ECO:0000259" key="17">
    <source>
        <dbReference type="SMART" id="SM00663"/>
    </source>
</evidence>
<dbReference type="GO" id="GO:0006368">
    <property type="term" value="P:transcription elongation by RNA polymerase II"/>
    <property type="evidence" value="ECO:0007669"/>
    <property type="project" value="UniProtKB-ARBA"/>
</dbReference>
<dbReference type="GO" id="GO:0006367">
    <property type="term" value="P:transcription initiation at RNA polymerase II promoter"/>
    <property type="evidence" value="ECO:0007669"/>
    <property type="project" value="UniProtKB-ARBA"/>
</dbReference>
<evidence type="ECO:0000256" key="6">
    <source>
        <dbReference type="ARBA" id="ARBA00022695"/>
    </source>
</evidence>
<dbReference type="PANTHER" id="PTHR19376:SF37">
    <property type="entry name" value="DNA-DIRECTED RNA POLYMERASE II SUBUNIT RPB1"/>
    <property type="match status" value="1"/>
</dbReference>